<comment type="caution">
    <text evidence="1">The sequence shown here is derived from an EMBL/GenBank/DDBJ whole genome shotgun (WGS) entry which is preliminary data.</text>
</comment>
<organism evidence="1 2">
    <name type="scientific">Prochlorococcus marinus str. MIT 9401</name>
    <dbReference type="NCBI Taxonomy" id="167551"/>
    <lineage>
        <taxon>Bacteria</taxon>
        <taxon>Bacillati</taxon>
        <taxon>Cyanobacteriota</taxon>
        <taxon>Cyanophyceae</taxon>
        <taxon>Synechococcales</taxon>
        <taxon>Prochlorococcaceae</taxon>
        <taxon>Prochlorococcus</taxon>
    </lineage>
</organism>
<name>A0A0A2B4Q4_PROMR</name>
<dbReference type="Proteomes" id="UP000030481">
    <property type="component" value="Unassembled WGS sequence"/>
</dbReference>
<dbReference type="AlphaFoldDB" id="A0A0A2B4Q4"/>
<evidence type="ECO:0000313" key="2">
    <source>
        <dbReference type="Proteomes" id="UP000030481"/>
    </source>
</evidence>
<accession>A0A0A2B4Q4</accession>
<reference evidence="2" key="1">
    <citation type="journal article" date="2014" name="Sci. Data">
        <title>Genomes of diverse isolates of the marine cyanobacterium Prochlorococcus.</title>
        <authorList>
            <person name="Biller S."/>
            <person name="Berube P."/>
            <person name="Thompson J."/>
            <person name="Kelly L."/>
            <person name="Roggensack S."/>
            <person name="Awad L."/>
            <person name="Roache-Johnson K."/>
            <person name="Ding H."/>
            <person name="Giovannoni S.J."/>
            <person name="Moore L.R."/>
            <person name="Chisholm S.W."/>
        </authorList>
    </citation>
    <scope>NUCLEOTIDE SEQUENCE [LARGE SCALE GENOMIC DNA]</scope>
</reference>
<evidence type="ECO:0000313" key="1">
    <source>
        <dbReference type="EMBL" id="KGG07780.1"/>
    </source>
</evidence>
<gene>
    <name evidence="1" type="ORF">EV01_1057</name>
</gene>
<protein>
    <submittedName>
        <fullName evidence="1">Uncharacterized protein</fullName>
    </submittedName>
</protein>
<sequence>MFSILEYKKFYNSSLEHIFDDKKGVFISDIKLSKNSIFGFNSSKNLVIIFPSNIYRTNVGIQNVCMLSPPTEYTSVIDNSCKVFGCPLIYFSNSIEEQYEMLMHINDLLESDDYVNQINRFLNVIETFNLGNKKFSSSGFFSEVCVVLNLINNYPSITNHWISTRNEAFDIKSSENNPDIEIKSTLNPDIREHKISINQIQSFKKIKNAEIASVICFKDPSGISCKDICKILLSKLNKNDLGYQRVFNIIISFENIAEFTNDLFDMNKTRKTIRFLKPDFSSLVLEPQPIWLRRGILTIDFDRLNNFGSNVINEY</sequence>
<dbReference type="EMBL" id="JNAR01000013">
    <property type="protein sequence ID" value="KGG07780.1"/>
    <property type="molecule type" value="Genomic_DNA"/>
</dbReference>
<dbReference type="RefSeq" id="WP_032517515.1">
    <property type="nucleotide sequence ID" value="NZ_JNAR01000013.1"/>
</dbReference>
<proteinExistence type="predicted"/>